<dbReference type="PANTHER" id="PTHR46708">
    <property type="entry name" value="TENASCIN"/>
    <property type="match status" value="1"/>
</dbReference>
<evidence type="ECO:0000259" key="3">
    <source>
        <dbReference type="PROSITE" id="PS50853"/>
    </source>
</evidence>
<evidence type="ECO:0000313" key="4">
    <source>
        <dbReference type="EMBL" id="KAK2160955.1"/>
    </source>
</evidence>
<dbReference type="PANTHER" id="PTHR46708:SF2">
    <property type="entry name" value="FIBRONECTIN TYPE-III DOMAIN-CONTAINING PROTEIN"/>
    <property type="match status" value="1"/>
</dbReference>
<dbReference type="Gene3D" id="2.60.40.10">
    <property type="entry name" value="Immunoglobulins"/>
    <property type="match status" value="4"/>
</dbReference>
<dbReference type="Proteomes" id="UP001209878">
    <property type="component" value="Unassembled WGS sequence"/>
</dbReference>
<dbReference type="PROSITE" id="PS50853">
    <property type="entry name" value="FN3"/>
    <property type="match status" value="3"/>
</dbReference>
<evidence type="ECO:0000313" key="5">
    <source>
        <dbReference type="Proteomes" id="UP001209878"/>
    </source>
</evidence>
<reference evidence="4" key="1">
    <citation type="journal article" date="2023" name="Mol. Biol. Evol.">
        <title>Third-Generation Sequencing Reveals the Adaptive Role of the Epigenome in Three Deep-Sea Polychaetes.</title>
        <authorList>
            <person name="Perez M."/>
            <person name="Aroh O."/>
            <person name="Sun Y."/>
            <person name="Lan Y."/>
            <person name="Juniper S.K."/>
            <person name="Young C.R."/>
            <person name="Angers B."/>
            <person name="Qian P.Y."/>
        </authorList>
    </citation>
    <scope>NUCLEOTIDE SEQUENCE</scope>
    <source>
        <strain evidence="4">R07B-5</strain>
    </source>
</reference>
<keyword evidence="1" id="KW-0677">Repeat</keyword>
<evidence type="ECO:0000256" key="1">
    <source>
        <dbReference type="ARBA" id="ARBA00022737"/>
    </source>
</evidence>
<proteinExistence type="predicted"/>
<name>A0AAD9JYA2_RIDPI</name>
<feature type="domain" description="Fibronectin type-III" evidence="3">
    <location>
        <begin position="258"/>
        <end position="343"/>
    </location>
</feature>
<feature type="compositionally biased region" description="Polar residues" evidence="2">
    <location>
        <begin position="12"/>
        <end position="22"/>
    </location>
</feature>
<accession>A0AAD9JYA2</accession>
<dbReference type="AlphaFoldDB" id="A0AAD9JYA2"/>
<organism evidence="4 5">
    <name type="scientific">Ridgeia piscesae</name>
    <name type="common">Tubeworm</name>
    <dbReference type="NCBI Taxonomy" id="27915"/>
    <lineage>
        <taxon>Eukaryota</taxon>
        <taxon>Metazoa</taxon>
        <taxon>Spiralia</taxon>
        <taxon>Lophotrochozoa</taxon>
        <taxon>Annelida</taxon>
        <taxon>Polychaeta</taxon>
        <taxon>Sedentaria</taxon>
        <taxon>Canalipalpata</taxon>
        <taxon>Sabellida</taxon>
        <taxon>Siboglinidae</taxon>
        <taxon>Ridgeia</taxon>
    </lineage>
</organism>
<evidence type="ECO:0000256" key="2">
    <source>
        <dbReference type="SAM" id="MobiDB-lite"/>
    </source>
</evidence>
<feature type="region of interest" description="Disordered" evidence="2">
    <location>
        <begin position="1"/>
        <end position="37"/>
    </location>
</feature>
<keyword evidence="5" id="KW-1185">Reference proteome</keyword>
<dbReference type="InterPro" id="IPR050991">
    <property type="entry name" value="ECM_Regulatory_Proteins"/>
</dbReference>
<feature type="domain" description="Fibronectin type-III" evidence="3">
    <location>
        <begin position="173"/>
        <end position="257"/>
    </location>
</feature>
<dbReference type="SUPFAM" id="SSF49265">
    <property type="entry name" value="Fibronectin type III"/>
    <property type="match status" value="2"/>
</dbReference>
<dbReference type="Pfam" id="PF00041">
    <property type="entry name" value="fn3"/>
    <property type="match status" value="4"/>
</dbReference>
<dbReference type="SMART" id="SM00060">
    <property type="entry name" value="FN3"/>
    <property type="match status" value="4"/>
</dbReference>
<sequence length="436" mass="46589">MVDHDHGRPRSTMVNESHTSLTMVDHGRPQSHDHHHHGCFDQCDLSHECQEVVDDIESQLIETESDTTETTFNDIKPIAPTDLQVTAAALYSLTVSWTAPSSGAVTSYTVTLKEDTITKDTKRGVTETTTTFDSLTAGTKYTVEVVSVAGVLTSGGQSSDSPLPGNFYTKPNKAKNLAVSVRTVSSLTVTWDAGEGENTGFTVQLGSGTEVPVIKGTTGTYTFNNLTAGLEYTVTVVTKSGDQTSTDLTGSFQTKPNKAKNLAVSVRTVSSLTVTWDASEGENTGFTVQLGSGTEVPVTKGTTGTYTFNSLTAGKEYTVTVVTKSGDQTSTDLTGSFRTMPMNVIDLTHGDIGQSFINLKWTKPPGLYSSFKIVYGKTGQSSVTVNVGDVQQREINNLTPGTTYTMTVFTLRGYDCSSGSSIDFTTASLEPTLEAR</sequence>
<dbReference type="EMBL" id="JAODUO010001613">
    <property type="protein sequence ID" value="KAK2160955.1"/>
    <property type="molecule type" value="Genomic_DNA"/>
</dbReference>
<dbReference type="CDD" id="cd00063">
    <property type="entry name" value="FN3"/>
    <property type="match status" value="4"/>
</dbReference>
<comment type="caution">
    <text evidence="4">The sequence shown here is derived from an EMBL/GenBank/DDBJ whole genome shotgun (WGS) entry which is preliminary data.</text>
</comment>
<dbReference type="InterPro" id="IPR036116">
    <property type="entry name" value="FN3_sf"/>
</dbReference>
<feature type="domain" description="Fibronectin type-III" evidence="3">
    <location>
        <begin position="79"/>
        <end position="172"/>
    </location>
</feature>
<dbReference type="InterPro" id="IPR013783">
    <property type="entry name" value="Ig-like_fold"/>
</dbReference>
<dbReference type="InterPro" id="IPR003961">
    <property type="entry name" value="FN3_dom"/>
</dbReference>
<gene>
    <name evidence="4" type="ORF">NP493_1615g00004</name>
</gene>
<protein>
    <recommendedName>
        <fullName evidence="3">Fibronectin type-III domain-containing protein</fullName>
    </recommendedName>
</protein>